<reference evidence="12" key="1">
    <citation type="journal article" date="2017" name="Nat. Commun.">
        <title>The North American bullfrog draft genome provides insight into hormonal regulation of long noncoding RNA.</title>
        <authorList>
            <person name="Hammond S.A."/>
            <person name="Warren R.L."/>
            <person name="Vandervalk B.P."/>
            <person name="Kucuk E."/>
            <person name="Khan H."/>
            <person name="Gibb E.A."/>
            <person name="Pandoh P."/>
            <person name="Kirk H."/>
            <person name="Zhao Y."/>
            <person name="Jones M."/>
            <person name="Mungall A.J."/>
            <person name="Coope R."/>
            <person name="Pleasance S."/>
            <person name="Moore R.A."/>
            <person name="Holt R.A."/>
            <person name="Round J.M."/>
            <person name="Ohora S."/>
            <person name="Walle B.V."/>
            <person name="Veldhoen N."/>
            <person name="Helbing C.C."/>
            <person name="Birol I."/>
        </authorList>
    </citation>
    <scope>NUCLEOTIDE SEQUENCE [LARGE SCALE GENOMIC DNA]</scope>
</reference>
<dbReference type="InterPro" id="IPR001357">
    <property type="entry name" value="BRCT_dom"/>
</dbReference>
<evidence type="ECO:0000256" key="1">
    <source>
        <dbReference type="ARBA" id="ARBA00004123"/>
    </source>
</evidence>
<dbReference type="PROSITE" id="PS50172">
    <property type="entry name" value="BRCT"/>
    <property type="match status" value="2"/>
</dbReference>
<keyword evidence="3" id="KW-0963">Cytoplasm</keyword>
<dbReference type="PANTHER" id="PTHR13561:SF20">
    <property type="entry name" value="DNA TOPOISOMERASE 2-BINDING PROTEIN 1"/>
    <property type="match status" value="1"/>
</dbReference>
<evidence type="ECO:0000259" key="10">
    <source>
        <dbReference type="PROSITE" id="PS50172"/>
    </source>
</evidence>
<dbReference type="GO" id="GO:0005813">
    <property type="term" value="C:centrosome"/>
    <property type="evidence" value="ECO:0007669"/>
    <property type="project" value="UniProtKB-SubCell"/>
</dbReference>
<feature type="non-terminal residue" evidence="11">
    <location>
        <position position="1"/>
    </location>
</feature>
<feature type="region of interest" description="Disordered" evidence="9">
    <location>
        <begin position="198"/>
        <end position="273"/>
    </location>
</feature>
<evidence type="ECO:0000256" key="8">
    <source>
        <dbReference type="ARBA" id="ARBA00023242"/>
    </source>
</evidence>
<organism evidence="11 12">
    <name type="scientific">Aquarana catesbeiana</name>
    <name type="common">American bullfrog</name>
    <name type="synonym">Rana catesbeiana</name>
    <dbReference type="NCBI Taxonomy" id="8400"/>
    <lineage>
        <taxon>Eukaryota</taxon>
        <taxon>Metazoa</taxon>
        <taxon>Chordata</taxon>
        <taxon>Craniata</taxon>
        <taxon>Vertebrata</taxon>
        <taxon>Euteleostomi</taxon>
        <taxon>Amphibia</taxon>
        <taxon>Batrachia</taxon>
        <taxon>Anura</taxon>
        <taxon>Neobatrachia</taxon>
        <taxon>Ranoidea</taxon>
        <taxon>Ranidae</taxon>
        <taxon>Aquarana</taxon>
    </lineage>
</organism>
<dbReference type="GO" id="GO:0007095">
    <property type="term" value="P:mitotic G2 DNA damage checkpoint signaling"/>
    <property type="evidence" value="ECO:0007669"/>
    <property type="project" value="TreeGrafter"/>
</dbReference>
<proteinExistence type="predicted"/>
<dbReference type="CDD" id="cd17728">
    <property type="entry name" value="BRCT_TopBP1_rpt8"/>
    <property type="match status" value="1"/>
</dbReference>
<dbReference type="FunFam" id="3.40.50.10190:FF:000023">
    <property type="entry name" value="DNA topoisomerase II binding protein 1"/>
    <property type="match status" value="1"/>
</dbReference>
<accession>A0A2G9SDY5</accession>
<evidence type="ECO:0000256" key="4">
    <source>
        <dbReference type="ARBA" id="ARBA00022737"/>
    </source>
</evidence>
<feature type="domain" description="BRCT" evidence="10">
    <location>
        <begin position="288"/>
        <end position="360"/>
    </location>
</feature>
<dbReference type="FunFam" id="3.40.50.10190:FF:000018">
    <property type="entry name" value="DNA topoisomerase 2-binding protein 1"/>
    <property type="match status" value="1"/>
</dbReference>
<dbReference type="GO" id="GO:0005634">
    <property type="term" value="C:nucleus"/>
    <property type="evidence" value="ECO:0007669"/>
    <property type="project" value="UniProtKB-SubCell"/>
</dbReference>
<keyword evidence="8" id="KW-0539">Nucleus</keyword>
<dbReference type="InterPro" id="IPR036420">
    <property type="entry name" value="BRCT_dom_sf"/>
</dbReference>
<keyword evidence="12" id="KW-1185">Reference proteome</keyword>
<dbReference type="GO" id="GO:0033314">
    <property type="term" value="P:mitotic DNA replication checkpoint signaling"/>
    <property type="evidence" value="ECO:0007669"/>
    <property type="project" value="TreeGrafter"/>
</dbReference>
<dbReference type="GO" id="GO:0006281">
    <property type="term" value="P:DNA repair"/>
    <property type="evidence" value="ECO:0007669"/>
    <property type="project" value="UniProtKB-KW"/>
</dbReference>
<evidence type="ECO:0000313" key="12">
    <source>
        <dbReference type="Proteomes" id="UP000228934"/>
    </source>
</evidence>
<dbReference type="Proteomes" id="UP000228934">
    <property type="component" value="Unassembled WGS sequence"/>
</dbReference>
<dbReference type="OrthoDB" id="251770at2759"/>
<dbReference type="AlphaFoldDB" id="A0A2G9SDY5"/>
<keyword evidence="7" id="KW-0206">Cytoskeleton</keyword>
<comment type="subcellular location">
    <subcellularLocation>
        <location evidence="2">Cytoplasm</location>
        <location evidence="2">Cytoskeleton</location>
        <location evidence="2">Microtubule organizing center</location>
        <location evidence="2">Centrosome</location>
    </subcellularLocation>
    <subcellularLocation>
        <location evidence="1">Nucleus</location>
    </subcellularLocation>
</comment>
<evidence type="ECO:0000256" key="7">
    <source>
        <dbReference type="ARBA" id="ARBA00023212"/>
    </source>
</evidence>
<gene>
    <name evidence="11" type="ORF">AB205_0196070</name>
</gene>
<dbReference type="Pfam" id="PF23294">
    <property type="entry name" value="BRCT_TopB1_SLF1"/>
    <property type="match status" value="1"/>
</dbReference>
<keyword evidence="5" id="KW-0227">DNA damage</keyword>
<evidence type="ECO:0000256" key="3">
    <source>
        <dbReference type="ARBA" id="ARBA00022490"/>
    </source>
</evidence>
<feature type="region of interest" description="Disordered" evidence="9">
    <location>
        <begin position="507"/>
        <end position="527"/>
    </location>
</feature>
<evidence type="ECO:0000256" key="5">
    <source>
        <dbReference type="ARBA" id="ARBA00022763"/>
    </source>
</evidence>
<name>A0A2G9SDY5_AQUCT</name>
<dbReference type="SMART" id="SM00292">
    <property type="entry name" value="BRCT"/>
    <property type="match status" value="3"/>
</dbReference>
<evidence type="ECO:0000256" key="2">
    <source>
        <dbReference type="ARBA" id="ARBA00004300"/>
    </source>
</evidence>
<keyword evidence="6" id="KW-0234">DNA repair</keyword>
<evidence type="ECO:0000313" key="11">
    <source>
        <dbReference type="EMBL" id="PIO37641.1"/>
    </source>
</evidence>
<dbReference type="SUPFAM" id="SSF52113">
    <property type="entry name" value="BRCT domain"/>
    <property type="match status" value="2"/>
</dbReference>
<dbReference type="InterPro" id="IPR057595">
    <property type="entry name" value="TopB1_SLF1_BRCT"/>
</dbReference>
<dbReference type="Gene3D" id="3.40.50.10190">
    <property type="entry name" value="BRCT domain"/>
    <property type="match status" value="3"/>
</dbReference>
<dbReference type="EMBL" id="KV924279">
    <property type="protein sequence ID" value="PIO37641.1"/>
    <property type="molecule type" value="Genomic_DNA"/>
</dbReference>
<dbReference type="CDD" id="cd17738">
    <property type="entry name" value="BRCT_TopBP1_rpt7"/>
    <property type="match status" value="1"/>
</dbReference>
<feature type="compositionally biased region" description="Basic and acidic residues" evidence="9">
    <location>
        <begin position="214"/>
        <end position="238"/>
    </location>
</feature>
<evidence type="ECO:0000256" key="6">
    <source>
        <dbReference type="ARBA" id="ARBA00023204"/>
    </source>
</evidence>
<dbReference type="PANTHER" id="PTHR13561">
    <property type="entry name" value="DNA REPLICATION REGULATOR DPB11-RELATED"/>
    <property type="match status" value="1"/>
</dbReference>
<sequence>VNEEPKILSDVVICVSKKLSKKQGELNAVAASLGAEYRWCFDESVTHFIYQGRQNDTNREFKSVKERNGIHIVSEHWLMTCAEEQRRVPETLYPHTYNPKMSLDISAVLDVPHSSNKLSTTLKEENNCLPDEDEQPEMAEISPNTTRNSDKAENASSDVKGVLTQTLEMRENFQRQLQELMSATSMVKAQGQRSALSRAGFDTSPCTPTTQACELEHTSAKDTSKKGLDLQSPVKEDPLIPTPQAPSVAFPLANPPVAPQPKEMCEKPEVEEDKKKRRFQLSSLNPQERIDYSQLIEELGGIVIDKQCFDPSCTHIIVGHPLRNEKYLASMAAGKWVLHRSYLEACRAAKRFIQEDDYEWGSNSILNAISSITPQQRLLAESAMRWRKKLQRIKQEMDTVEGAFSGWKVILNVDQAKESGFKRLLQSGGAKVFVGHSSSLFKETTHLFADFGKLKPEDARVSVAEAAAQGVNCLKPEYIADYLMKDPPPPASNYCLPDAVSYLQVAGNSRKRKNSGDTTDVKRSRLD</sequence>
<feature type="compositionally biased region" description="Basic and acidic residues" evidence="9">
    <location>
        <begin position="263"/>
        <end position="273"/>
    </location>
</feature>
<dbReference type="CDD" id="cd17727">
    <property type="entry name" value="BRCT_TopBP1_rpt6"/>
    <property type="match status" value="1"/>
</dbReference>
<feature type="domain" description="BRCT" evidence="10">
    <location>
        <begin position="3"/>
        <end position="95"/>
    </location>
</feature>
<evidence type="ECO:0000256" key="9">
    <source>
        <dbReference type="SAM" id="MobiDB-lite"/>
    </source>
</evidence>
<dbReference type="FunFam" id="3.40.50.10190:FF:000028">
    <property type="entry name" value="DNA topoisomerase 2-binding protein 1 isoform X1"/>
    <property type="match status" value="1"/>
</dbReference>
<dbReference type="InterPro" id="IPR049936">
    <property type="entry name" value="TopBP1_BRCT_8"/>
</dbReference>
<feature type="region of interest" description="Disordered" evidence="9">
    <location>
        <begin position="127"/>
        <end position="157"/>
    </location>
</feature>
<dbReference type="GO" id="GO:0006270">
    <property type="term" value="P:DNA replication initiation"/>
    <property type="evidence" value="ECO:0007669"/>
    <property type="project" value="TreeGrafter"/>
</dbReference>
<dbReference type="Pfam" id="PF00533">
    <property type="entry name" value="BRCT"/>
    <property type="match status" value="2"/>
</dbReference>
<protein>
    <recommendedName>
        <fullName evidence="10">BRCT domain-containing protein</fullName>
    </recommendedName>
</protein>
<keyword evidence="4" id="KW-0677">Repeat</keyword>